<name>A0A6H2H9K5_9BURK</name>
<keyword evidence="7" id="KW-0233">DNA recombination</keyword>
<dbReference type="InterPro" id="IPR004593">
    <property type="entry name" value="SbcD"/>
</dbReference>
<dbReference type="AlphaFoldDB" id="A0A6H2H9K5"/>
<accession>A0A6H2H9K5</accession>
<protein>
    <recommendedName>
        <fullName evidence="3 7">Nuclease SbcCD subunit D</fullName>
    </recommendedName>
</protein>
<dbReference type="PANTHER" id="PTHR30337">
    <property type="entry name" value="COMPONENT OF ATP-DEPENDENT DSDNA EXONUCLEASE"/>
    <property type="match status" value="1"/>
</dbReference>
<evidence type="ECO:0000256" key="4">
    <source>
        <dbReference type="ARBA" id="ARBA00022722"/>
    </source>
</evidence>
<dbReference type="InterPro" id="IPR050535">
    <property type="entry name" value="DNA_Repair-Maintenance_Comp"/>
</dbReference>
<dbReference type="InterPro" id="IPR004843">
    <property type="entry name" value="Calcineurin-like_PHP"/>
</dbReference>
<dbReference type="RefSeq" id="WP_168921915.1">
    <property type="nucleotide sequence ID" value="NZ_CP051461.1"/>
</dbReference>
<dbReference type="GO" id="GO:0006310">
    <property type="term" value="P:DNA recombination"/>
    <property type="evidence" value="ECO:0007669"/>
    <property type="project" value="UniProtKB-KW"/>
</dbReference>
<keyword evidence="7" id="KW-0235">DNA replication</keyword>
<dbReference type="PANTHER" id="PTHR30337:SF0">
    <property type="entry name" value="NUCLEASE SBCCD SUBUNIT D"/>
    <property type="match status" value="1"/>
</dbReference>
<keyword evidence="6 7" id="KW-0269">Exonuclease</keyword>
<dbReference type="GO" id="GO:0006260">
    <property type="term" value="P:DNA replication"/>
    <property type="evidence" value="ECO:0007669"/>
    <property type="project" value="UniProtKB-KW"/>
</dbReference>
<dbReference type="InterPro" id="IPR029052">
    <property type="entry name" value="Metallo-depent_PP-like"/>
</dbReference>
<evidence type="ECO:0000259" key="8">
    <source>
        <dbReference type="Pfam" id="PF00149"/>
    </source>
</evidence>
<evidence type="ECO:0000256" key="1">
    <source>
        <dbReference type="ARBA" id="ARBA00010555"/>
    </source>
</evidence>
<dbReference type="NCBIfam" id="TIGR00619">
    <property type="entry name" value="sbcd"/>
    <property type="match status" value="1"/>
</dbReference>
<dbReference type="Pfam" id="PF00149">
    <property type="entry name" value="Metallophos"/>
    <property type="match status" value="1"/>
</dbReference>
<keyword evidence="5 7" id="KW-0378">Hydrolase</keyword>
<reference evidence="10 11" key="1">
    <citation type="submission" date="2020-04" db="EMBL/GenBank/DDBJ databases">
        <title>Complete genome of a Psychrophilic, Marine, Gas Vacuolate Bacterium Polaromonas vacuolata KCTC 22033T.</title>
        <authorList>
            <person name="Hwang K."/>
            <person name="Kim K.M."/>
        </authorList>
    </citation>
    <scope>NUCLEOTIDE SEQUENCE [LARGE SCALE GENOMIC DNA]</scope>
    <source>
        <strain evidence="10 11">KCTC 22033</strain>
    </source>
</reference>
<keyword evidence="11" id="KW-1185">Reference proteome</keyword>
<evidence type="ECO:0000313" key="10">
    <source>
        <dbReference type="EMBL" id="QJC56166.1"/>
    </source>
</evidence>
<dbReference type="InterPro" id="IPR026843">
    <property type="entry name" value="SbcD_C"/>
</dbReference>
<comment type="function">
    <text evidence="7">SbcCD cleaves DNA hairpin structures. These structures can inhibit DNA replication and are intermediates in certain DNA recombination reactions. The complex acts as a 3'-&gt;5' double strand exonuclease that can open hairpins. It also has a 5' single-strand endonuclease activity.</text>
</comment>
<sequence length="417" mass="45041">MRILHTSDWHLGQTLHQFDRHYEHACFLAWLLDTLVAEQVDALLIPGDVFDNSNPSAATQKQLYAFLTEARQRVPHLNIVMTAGNHDSPGRLEAPAPFLALINACVIGQVSQAGQVGDSADIDRLVVPLKRQDGSVAAWCIAMPFLRTSDVPRVQGSEDAFDAGVTALYASAFDLASRKREPNQAIVALGHCHVSGGKISESSERNILIGGAQALSSSIFAPQIAYVALGHLHLAQQIGGDATRRYCGSPIPMSFAEINYPHQVVIVDLVGEKVQAVRPLAVPLSVALIRVPKQPAVLEDVLAALHALELTDGEEAAWPYLQVRVLLTQPEPSLRAQIDAALRDKPVRLARIETSYNKAVFSDAAAAVSIDDLNALAPADFFSNLFRYRYNESPPPDLLAAFNELISSASDDGAQAA</sequence>
<dbReference type="Pfam" id="PF12320">
    <property type="entry name" value="SbcD_C"/>
    <property type="match status" value="1"/>
</dbReference>
<organism evidence="10 11">
    <name type="scientific">Polaromonas vacuolata</name>
    <dbReference type="NCBI Taxonomy" id="37448"/>
    <lineage>
        <taxon>Bacteria</taxon>
        <taxon>Pseudomonadati</taxon>
        <taxon>Pseudomonadota</taxon>
        <taxon>Betaproteobacteria</taxon>
        <taxon>Burkholderiales</taxon>
        <taxon>Comamonadaceae</taxon>
        <taxon>Polaromonas</taxon>
    </lineage>
</organism>
<dbReference type="Gene3D" id="3.60.21.10">
    <property type="match status" value="1"/>
</dbReference>
<feature type="domain" description="Nuclease SbcCD subunit D C-terminal" evidence="9">
    <location>
        <begin position="288"/>
        <end position="387"/>
    </location>
</feature>
<dbReference type="KEGG" id="pvac:HC248_01452"/>
<dbReference type="GO" id="GO:0004519">
    <property type="term" value="F:endonuclease activity"/>
    <property type="evidence" value="ECO:0007669"/>
    <property type="project" value="UniProtKB-KW"/>
</dbReference>
<evidence type="ECO:0000256" key="2">
    <source>
        <dbReference type="ARBA" id="ARBA00011322"/>
    </source>
</evidence>
<evidence type="ECO:0000256" key="6">
    <source>
        <dbReference type="ARBA" id="ARBA00022839"/>
    </source>
</evidence>
<dbReference type="Proteomes" id="UP000502041">
    <property type="component" value="Chromosome"/>
</dbReference>
<evidence type="ECO:0000259" key="9">
    <source>
        <dbReference type="Pfam" id="PF12320"/>
    </source>
</evidence>
<evidence type="ECO:0000256" key="5">
    <source>
        <dbReference type="ARBA" id="ARBA00022801"/>
    </source>
</evidence>
<evidence type="ECO:0000256" key="3">
    <source>
        <dbReference type="ARBA" id="ARBA00013365"/>
    </source>
</evidence>
<evidence type="ECO:0000313" key="11">
    <source>
        <dbReference type="Proteomes" id="UP000502041"/>
    </source>
</evidence>
<comment type="subunit">
    <text evidence="2 7">Heterodimer of SbcC and SbcD.</text>
</comment>
<comment type="similarity">
    <text evidence="1 7">Belongs to the SbcD family.</text>
</comment>
<dbReference type="EMBL" id="CP051461">
    <property type="protein sequence ID" value="QJC56166.1"/>
    <property type="molecule type" value="Genomic_DNA"/>
</dbReference>
<gene>
    <name evidence="7 10" type="primary">sbcD</name>
    <name evidence="10" type="ORF">HC248_01452</name>
</gene>
<dbReference type="CDD" id="cd00840">
    <property type="entry name" value="MPP_Mre11_N"/>
    <property type="match status" value="1"/>
</dbReference>
<dbReference type="GO" id="GO:0008408">
    <property type="term" value="F:3'-5' exonuclease activity"/>
    <property type="evidence" value="ECO:0007669"/>
    <property type="project" value="InterPro"/>
</dbReference>
<keyword evidence="7" id="KW-0255">Endonuclease</keyword>
<keyword evidence="4 7" id="KW-0540">Nuclease</keyword>
<feature type="domain" description="Calcineurin-like phosphoesterase" evidence="8">
    <location>
        <begin position="1"/>
        <end position="233"/>
    </location>
</feature>
<proteinExistence type="inferred from homology"/>
<dbReference type="SUPFAM" id="SSF56300">
    <property type="entry name" value="Metallo-dependent phosphatases"/>
    <property type="match status" value="1"/>
</dbReference>
<dbReference type="InterPro" id="IPR041796">
    <property type="entry name" value="Mre11_N"/>
</dbReference>
<evidence type="ECO:0000256" key="7">
    <source>
        <dbReference type="RuleBase" id="RU363069"/>
    </source>
</evidence>